<dbReference type="InterPro" id="IPR051610">
    <property type="entry name" value="GPI/OXD"/>
</dbReference>
<dbReference type="InterPro" id="IPR011051">
    <property type="entry name" value="RmlC_Cupin_sf"/>
</dbReference>
<dbReference type="Gene3D" id="2.60.120.10">
    <property type="entry name" value="Jelly Rolls"/>
    <property type="match status" value="1"/>
</dbReference>
<reference evidence="3" key="1">
    <citation type="submission" date="2018-06" db="EMBL/GenBank/DDBJ databases">
        <authorList>
            <person name="Zhirakovskaya E."/>
        </authorList>
    </citation>
    <scope>NUCLEOTIDE SEQUENCE</scope>
</reference>
<dbReference type="AlphaFoldDB" id="A0A3B0TY76"/>
<sequence length="120" mass="13393">MDRQLTVKNFLNAEVKSLNNSHGGKGPFDLIEIWKKSDFKSNIDFFDRVVISPNSSIGVHKHANNEEMYVVLAGRGKMTINGKTITVKKGDMILNPPFGEHGLHNDSEEDIDILIIQIGC</sequence>
<name>A0A3B0TY76_9ZZZZ</name>
<dbReference type="InterPro" id="IPR013096">
    <property type="entry name" value="Cupin_2"/>
</dbReference>
<dbReference type="SUPFAM" id="SSF51182">
    <property type="entry name" value="RmlC-like cupins"/>
    <property type="match status" value="1"/>
</dbReference>
<dbReference type="InterPro" id="IPR014710">
    <property type="entry name" value="RmlC-like_jellyroll"/>
</dbReference>
<dbReference type="PANTHER" id="PTHR35848">
    <property type="entry name" value="OXALATE-BINDING PROTEIN"/>
    <property type="match status" value="1"/>
</dbReference>
<evidence type="ECO:0000313" key="3">
    <source>
        <dbReference type="EMBL" id="VAW18407.1"/>
    </source>
</evidence>
<evidence type="ECO:0000256" key="1">
    <source>
        <dbReference type="ARBA" id="ARBA00022723"/>
    </source>
</evidence>
<gene>
    <name evidence="3" type="ORF">MNBD_ALPHA11-558</name>
</gene>
<dbReference type="PANTHER" id="PTHR35848:SF6">
    <property type="entry name" value="CUPIN TYPE-2 DOMAIN-CONTAINING PROTEIN"/>
    <property type="match status" value="1"/>
</dbReference>
<dbReference type="Pfam" id="PF07883">
    <property type="entry name" value="Cupin_2"/>
    <property type="match status" value="1"/>
</dbReference>
<feature type="domain" description="Cupin type-2" evidence="2">
    <location>
        <begin position="49"/>
        <end position="116"/>
    </location>
</feature>
<dbReference type="EMBL" id="UOEQ01000172">
    <property type="protein sequence ID" value="VAW18407.1"/>
    <property type="molecule type" value="Genomic_DNA"/>
</dbReference>
<organism evidence="3">
    <name type="scientific">hydrothermal vent metagenome</name>
    <dbReference type="NCBI Taxonomy" id="652676"/>
    <lineage>
        <taxon>unclassified sequences</taxon>
        <taxon>metagenomes</taxon>
        <taxon>ecological metagenomes</taxon>
    </lineage>
</organism>
<proteinExistence type="predicted"/>
<protein>
    <submittedName>
        <fullName evidence="3">COG0662: Mannose-6-phosphate isomerase</fullName>
    </submittedName>
</protein>
<evidence type="ECO:0000259" key="2">
    <source>
        <dbReference type="Pfam" id="PF07883"/>
    </source>
</evidence>
<dbReference type="GO" id="GO:0016853">
    <property type="term" value="F:isomerase activity"/>
    <property type="evidence" value="ECO:0007669"/>
    <property type="project" value="UniProtKB-KW"/>
</dbReference>
<accession>A0A3B0TY76</accession>
<keyword evidence="1" id="KW-0479">Metal-binding</keyword>
<dbReference type="GO" id="GO:0046872">
    <property type="term" value="F:metal ion binding"/>
    <property type="evidence" value="ECO:0007669"/>
    <property type="project" value="UniProtKB-KW"/>
</dbReference>
<keyword evidence="3" id="KW-0413">Isomerase</keyword>